<evidence type="ECO:0000313" key="1">
    <source>
        <dbReference type="EMBL" id="WVY95899.1"/>
    </source>
</evidence>
<sequence>MACEILEQNVVLLFCGFCRSRASGKKIVAVSRCFGWHNEVVQLGFWFLKVSMEAQGRGRRERCCLWWLTWRRRIADLGLPLAIRKFYDCNEKENVVCEENWVMFLGYVAFVHRCRDGYVSCSGSVIKEKVMTIVRVLEVEDGR</sequence>
<dbReference type="AlphaFoldDB" id="A0AAQ3MS94"/>
<organism evidence="1 2">
    <name type="scientific">Vigna mungo</name>
    <name type="common">Black gram</name>
    <name type="synonym">Phaseolus mungo</name>
    <dbReference type="NCBI Taxonomy" id="3915"/>
    <lineage>
        <taxon>Eukaryota</taxon>
        <taxon>Viridiplantae</taxon>
        <taxon>Streptophyta</taxon>
        <taxon>Embryophyta</taxon>
        <taxon>Tracheophyta</taxon>
        <taxon>Spermatophyta</taxon>
        <taxon>Magnoliopsida</taxon>
        <taxon>eudicotyledons</taxon>
        <taxon>Gunneridae</taxon>
        <taxon>Pentapetalae</taxon>
        <taxon>rosids</taxon>
        <taxon>fabids</taxon>
        <taxon>Fabales</taxon>
        <taxon>Fabaceae</taxon>
        <taxon>Papilionoideae</taxon>
        <taxon>50 kb inversion clade</taxon>
        <taxon>NPAAA clade</taxon>
        <taxon>indigoferoid/millettioid clade</taxon>
        <taxon>Phaseoleae</taxon>
        <taxon>Vigna</taxon>
    </lineage>
</organism>
<accession>A0AAQ3MS94</accession>
<proteinExistence type="predicted"/>
<keyword evidence="2" id="KW-1185">Reference proteome</keyword>
<reference evidence="1 2" key="1">
    <citation type="journal article" date="2023" name="Life. Sci Alliance">
        <title>Evolutionary insights into 3D genome organization and epigenetic landscape of Vigna mungo.</title>
        <authorList>
            <person name="Junaid A."/>
            <person name="Singh B."/>
            <person name="Bhatia S."/>
        </authorList>
    </citation>
    <scope>NUCLEOTIDE SEQUENCE [LARGE SCALE GENOMIC DNA]</scope>
    <source>
        <strain evidence="1">Urdbean</strain>
    </source>
</reference>
<dbReference type="EMBL" id="CP144692">
    <property type="protein sequence ID" value="WVY95899.1"/>
    <property type="molecule type" value="Genomic_DNA"/>
</dbReference>
<dbReference type="Proteomes" id="UP001374535">
    <property type="component" value="Chromosome 9"/>
</dbReference>
<name>A0AAQ3MS94_VIGMU</name>
<protein>
    <submittedName>
        <fullName evidence="1">Uncharacterized protein</fullName>
    </submittedName>
</protein>
<gene>
    <name evidence="1" type="ORF">V8G54_028050</name>
</gene>
<evidence type="ECO:0000313" key="2">
    <source>
        <dbReference type="Proteomes" id="UP001374535"/>
    </source>
</evidence>